<dbReference type="Gene3D" id="2.60.120.620">
    <property type="entry name" value="q2cbj1_9rhob like domain"/>
    <property type="match status" value="1"/>
</dbReference>
<proteinExistence type="predicted"/>
<dbReference type="KEGG" id="caul:KCG34_19495"/>
<evidence type="ECO:0000313" key="3">
    <source>
        <dbReference type="Proteomes" id="UP000676409"/>
    </source>
</evidence>
<evidence type="ECO:0000259" key="1">
    <source>
        <dbReference type="Pfam" id="PF13640"/>
    </source>
</evidence>
<dbReference type="AlphaFoldDB" id="A0A975FXH1"/>
<accession>A0A975FXH1</accession>
<dbReference type="EMBL" id="CP073078">
    <property type="protein sequence ID" value="QUD87215.1"/>
    <property type="molecule type" value="Genomic_DNA"/>
</dbReference>
<evidence type="ECO:0000313" key="2">
    <source>
        <dbReference type="EMBL" id="QUD87215.1"/>
    </source>
</evidence>
<sequence>MAYLDIDALTATPIQHDPYDYLILPGFVKAEAAEAIARDYPKIDKPGSFTLDDVKVSGALAELIEELDAEPFRTAIEAKFGLELGSLPTMFTVRGMCGAHDGQIHTDSKTKVITVLLYLNDAWAPDGGRLRVLRNGDDLEAVAAEVPPDFGTLLVFRRSENSWHGHKPFAGPRRVVQMNWVTSDKVAAWQQFRHRVSAAVKKLTPAKA</sequence>
<dbReference type="Pfam" id="PF13640">
    <property type="entry name" value="2OG-FeII_Oxy_3"/>
    <property type="match status" value="1"/>
</dbReference>
<gene>
    <name evidence="2" type="ORF">KCG34_19495</name>
</gene>
<dbReference type="Proteomes" id="UP000676409">
    <property type="component" value="Chromosome"/>
</dbReference>
<organism evidence="2 3">
    <name type="scientific">Phenylobacterium montanum</name>
    <dbReference type="NCBI Taxonomy" id="2823693"/>
    <lineage>
        <taxon>Bacteria</taxon>
        <taxon>Pseudomonadati</taxon>
        <taxon>Pseudomonadota</taxon>
        <taxon>Alphaproteobacteria</taxon>
        <taxon>Caulobacterales</taxon>
        <taxon>Caulobacteraceae</taxon>
        <taxon>Phenylobacterium</taxon>
    </lineage>
</organism>
<protein>
    <submittedName>
        <fullName evidence="2">2OG-Fe(II) oxygenase</fullName>
    </submittedName>
</protein>
<name>A0A975FXH1_9CAUL</name>
<reference evidence="2" key="1">
    <citation type="submission" date="2021-04" db="EMBL/GenBank/DDBJ databases">
        <title>The complete genome sequence of Caulobacter sp. S6.</title>
        <authorList>
            <person name="Tang Y."/>
            <person name="Ouyang W."/>
            <person name="Liu Q."/>
            <person name="Huang B."/>
            <person name="Guo Z."/>
            <person name="Lei P."/>
        </authorList>
    </citation>
    <scope>NUCLEOTIDE SEQUENCE</scope>
    <source>
        <strain evidence="2">S6</strain>
    </source>
</reference>
<dbReference type="RefSeq" id="WP_211937267.1">
    <property type="nucleotide sequence ID" value="NZ_CP073078.1"/>
</dbReference>
<keyword evidence="3" id="KW-1185">Reference proteome</keyword>
<dbReference type="InterPro" id="IPR044862">
    <property type="entry name" value="Pro_4_hyd_alph_FE2OG_OXY"/>
</dbReference>
<feature type="domain" description="Prolyl 4-hydroxylase alpha subunit Fe(2+) 2OG dioxygenase" evidence="1">
    <location>
        <begin position="100"/>
        <end position="181"/>
    </location>
</feature>